<dbReference type="Pfam" id="PF00168">
    <property type="entry name" value="C2"/>
    <property type="match status" value="1"/>
</dbReference>
<keyword evidence="4" id="KW-1185">Reference proteome</keyword>
<evidence type="ECO:0000259" key="2">
    <source>
        <dbReference type="PROSITE" id="PS50004"/>
    </source>
</evidence>
<dbReference type="CDD" id="cd00030">
    <property type="entry name" value="C2"/>
    <property type="match status" value="1"/>
</dbReference>
<dbReference type="Proteomes" id="UP001632038">
    <property type="component" value="Unassembled WGS sequence"/>
</dbReference>
<gene>
    <name evidence="3" type="ORF">CASFOL_036046</name>
</gene>
<dbReference type="SUPFAM" id="SSF49562">
    <property type="entry name" value="C2 domain (Calcium/lipid-binding domain, CaLB)"/>
    <property type="match status" value="1"/>
</dbReference>
<organism evidence="3 4">
    <name type="scientific">Castilleja foliolosa</name>
    <dbReference type="NCBI Taxonomy" id="1961234"/>
    <lineage>
        <taxon>Eukaryota</taxon>
        <taxon>Viridiplantae</taxon>
        <taxon>Streptophyta</taxon>
        <taxon>Embryophyta</taxon>
        <taxon>Tracheophyta</taxon>
        <taxon>Spermatophyta</taxon>
        <taxon>Magnoliopsida</taxon>
        <taxon>eudicotyledons</taxon>
        <taxon>Gunneridae</taxon>
        <taxon>Pentapetalae</taxon>
        <taxon>asterids</taxon>
        <taxon>lamiids</taxon>
        <taxon>Lamiales</taxon>
        <taxon>Orobanchaceae</taxon>
        <taxon>Pedicularideae</taxon>
        <taxon>Castillejinae</taxon>
        <taxon>Castilleja</taxon>
    </lineage>
</organism>
<dbReference type="PROSITE" id="PS50004">
    <property type="entry name" value="C2"/>
    <property type="match status" value="1"/>
</dbReference>
<dbReference type="AlphaFoldDB" id="A0ABD3BV16"/>
<accession>A0ABD3BV16</accession>
<dbReference type="InterPro" id="IPR035892">
    <property type="entry name" value="C2_domain_sf"/>
</dbReference>
<dbReference type="EMBL" id="JAVIJP010000066">
    <property type="protein sequence ID" value="KAL3621134.1"/>
    <property type="molecule type" value="Genomic_DNA"/>
</dbReference>
<comment type="caution">
    <text evidence="3">The sequence shown here is derived from an EMBL/GenBank/DDBJ whole genome shotgun (WGS) entry which is preliminary data.</text>
</comment>
<dbReference type="PANTHER" id="PTHR47052">
    <property type="entry name" value="CONSERVED SERINE PROLINE-RICH PROTEIN (AFU_ORTHOLOGUE AFUA_2G01790)"/>
    <property type="match status" value="1"/>
</dbReference>
<dbReference type="SMART" id="SM00239">
    <property type="entry name" value="C2"/>
    <property type="match status" value="1"/>
</dbReference>
<evidence type="ECO:0000256" key="1">
    <source>
        <dbReference type="SAM" id="MobiDB-lite"/>
    </source>
</evidence>
<name>A0ABD3BV16_9LAMI</name>
<feature type="region of interest" description="Disordered" evidence="1">
    <location>
        <begin position="242"/>
        <end position="280"/>
    </location>
</feature>
<protein>
    <recommendedName>
        <fullName evidence="2">C2 domain-containing protein</fullName>
    </recommendedName>
</protein>
<dbReference type="PANTHER" id="PTHR47052:SF3">
    <property type="entry name" value="INGRESSION PROTEIN 1"/>
    <property type="match status" value="1"/>
</dbReference>
<feature type="compositionally biased region" description="Pro residues" evidence="1">
    <location>
        <begin position="174"/>
        <end position="191"/>
    </location>
</feature>
<feature type="domain" description="C2" evidence="2">
    <location>
        <begin position="6"/>
        <end position="127"/>
    </location>
</feature>
<dbReference type="Gene3D" id="2.60.40.150">
    <property type="entry name" value="C2 domain"/>
    <property type="match status" value="1"/>
</dbReference>
<evidence type="ECO:0000313" key="4">
    <source>
        <dbReference type="Proteomes" id="UP001632038"/>
    </source>
</evidence>
<reference evidence="4" key="1">
    <citation type="journal article" date="2024" name="IScience">
        <title>Strigolactones Initiate the Formation of Haustorium-like Structures in Castilleja.</title>
        <authorList>
            <person name="Buerger M."/>
            <person name="Peterson D."/>
            <person name="Chory J."/>
        </authorList>
    </citation>
    <scope>NUCLEOTIDE SEQUENCE [LARGE SCALE GENOMIC DNA]</scope>
</reference>
<feature type="compositionally biased region" description="Low complexity" evidence="1">
    <location>
        <begin position="192"/>
        <end position="204"/>
    </location>
</feature>
<evidence type="ECO:0000313" key="3">
    <source>
        <dbReference type="EMBL" id="KAL3621134.1"/>
    </source>
</evidence>
<proteinExistence type="predicted"/>
<dbReference type="InterPro" id="IPR052981">
    <property type="entry name" value="Ingression_C2_domain"/>
</dbReference>
<feature type="region of interest" description="Disordered" evidence="1">
    <location>
        <begin position="150"/>
        <end position="208"/>
    </location>
</feature>
<sequence length="280" mass="30935">MLEHKAKPSSSWYPSYPPMSISGIQGQLLEVTVVGCNKLKDTEWISRQDPYICVEYGSTKYRTRTCTDGGKNPMFQEKFVFTLVEGLRELTIIVWNSNTLTFDDFIGNGRVQLQKVLSQGYDDSPWPLQDKRGKYAGEVRLIMHYANANKPGKTHAPSAPHYAGTPQPQAPLYSAPPPAAHYPPTSYPPQPQSLYPSQAPNAAAYPPPPYHQPAAAYPPAYPPASSYPPAAYPPTSSYPPAYPPTSSYPPHPSYPPPPQSDPYYYPPGSHPPSLYPPPPY</sequence>
<dbReference type="InterPro" id="IPR000008">
    <property type="entry name" value="C2_dom"/>
</dbReference>